<comment type="caution">
    <text evidence="2">The sequence shown here is derived from an EMBL/GenBank/DDBJ whole genome shotgun (WGS) entry which is preliminary data.</text>
</comment>
<feature type="compositionally biased region" description="Basic and acidic residues" evidence="1">
    <location>
        <begin position="77"/>
        <end position="90"/>
    </location>
</feature>
<gene>
    <name evidence="2" type="ORF">CS022_22095</name>
</gene>
<dbReference type="EMBL" id="PEIB01000042">
    <property type="protein sequence ID" value="RXJ70876.1"/>
    <property type="molecule type" value="Genomic_DNA"/>
</dbReference>
<feature type="non-terminal residue" evidence="2">
    <location>
        <position position="192"/>
    </location>
</feature>
<protein>
    <submittedName>
        <fullName evidence="2">Uncharacterized protein</fullName>
    </submittedName>
</protein>
<feature type="compositionally biased region" description="Basic and acidic residues" evidence="1">
    <location>
        <begin position="38"/>
        <end position="54"/>
    </location>
</feature>
<feature type="compositionally biased region" description="Basic and acidic residues" evidence="1">
    <location>
        <begin position="148"/>
        <end position="178"/>
    </location>
</feature>
<keyword evidence="3" id="KW-1185">Reference proteome</keyword>
<evidence type="ECO:0000256" key="1">
    <source>
        <dbReference type="SAM" id="MobiDB-lite"/>
    </source>
</evidence>
<proteinExistence type="predicted"/>
<name>A0A4Q0YJS9_9GAMM</name>
<accession>A0A4Q0YJS9</accession>
<organism evidence="2 3">
    <name type="scientific">Veronia nyctiphanis</name>
    <dbReference type="NCBI Taxonomy" id="1278244"/>
    <lineage>
        <taxon>Bacteria</taxon>
        <taxon>Pseudomonadati</taxon>
        <taxon>Pseudomonadota</taxon>
        <taxon>Gammaproteobacteria</taxon>
        <taxon>Vibrionales</taxon>
        <taxon>Vibrionaceae</taxon>
        <taxon>Veronia</taxon>
    </lineage>
</organism>
<evidence type="ECO:0000313" key="3">
    <source>
        <dbReference type="Proteomes" id="UP000290287"/>
    </source>
</evidence>
<feature type="compositionally biased region" description="Low complexity" evidence="1">
    <location>
        <begin position="133"/>
        <end position="142"/>
    </location>
</feature>
<dbReference type="Proteomes" id="UP000290287">
    <property type="component" value="Unassembled WGS sequence"/>
</dbReference>
<reference evidence="2 3" key="1">
    <citation type="submission" date="2017-10" db="EMBL/GenBank/DDBJ databases">
        <title>Nyctiphanis sp. nov., isolated from the stomach of the euphausiid Nyctiphanes simplex (Hansen, 1911) in the Gulf of California.</title>
        <authorList>
            <person name="Gomez-Gil B."/>
            <person name="Aguilar-Mendez M."/>
            <person name="Lopez-Cortes A."/>
            <person name="Gomez-Gutierrez J."/>
            <person name="Roque A."/>
            <person name="Lang E."/>
            <person name="Gonzalez-Castillo A."/>
        </authorList>
    </citation>
    <scope>NUCLEOTIDE SEQUENCE [LARGE SCALE GENOMIC DNA]</scope>
    <source>
        <strain evidence="2 3">CAIM 600</strain>
    </source>
</reference>
<feature type="region of interest" description="Disordered" evidence="1">
    <location>
        <begin position="1"/>
        <end position="192"/>
    </location>
</feature>
<feature type="compositionally biased region" description="Basic and acidic residues" evidence="1">
    <location>
        <begin position="112"/>
        <end position="132"/>
    </location>
</feature>
<feature type="compositionally biased region" description="Basic and acidic residues" evidence="1">
    <location>
        <begin position="9"/>
        <end position="18"/>
    </location>
</feature>
<feature type="compositionally biased region" description="Polar residues" evidence="1">
    <location>
        <begin position="59"/>
        <end position="72"/>
    </location>
</feature>
<sequence>MESVTDAALKSERARAIEAQDESPVSAGTHSNNRKKRSIEAARADSVPRERMSHLNEVQKANAQKTQINNAITRPETISDKPRTENEKIDPIPVSEVRTDSLNKHLKLSPVSKKDKNSGEDNASDHQGDKKNNINGTGYNINNRKEKKITQYKKDNNPQRIDRNIIKQGKENEGDKKNQIMLESAASVKSYQ</sequence>
<dbReference type="AlphaFoldDB" id="A0A4Q0YJS9"/>
<evidence type="ECO:0000313" key="2">
    <source>
        <dbReference type="EMBL" id="RXJ70876.1"/>
    </source>
</evidence>
<dbReference type="RefSeq" id="WP_145964534.1">
    <property type="nucleotide sequence ID" value="NZ_PEIB01000042.1"/>
</dbReference>